<comment type="similarity">
    <text evidence="1">Belongs to the CutA family.</text>
</comment>
<name>A0A380B5N9_9GAMM</name>
<dbReference type="PANTHER" id="PTHR23419:SF8">
    <property type="entry name" value="FI09726P"/>
    <property type="match status" value="1"/>
</dbReference>
<reference evidence="2 3" key="1">
    <citation type="submission" date="2018-06" db="EMBL/GenBank/DDBJ databases">
        <authorList>
            <consortium name="Pathogen Informatics"/>
            <person name="Doyle S."/>
        </authorList>
    </citation>
    <scope>NUCLEOTIDE SEQUENCE [LARGE SCALE GENOMIC DNA]</scope>
    <source>
        <strain evidence="2 3">NCTC10736</strain>
    </source>
</reference>
<evidence type="ECO:0000256" key="1">
    <source>
        <dbReference type="ARBA" id="ARBA00010169"/>
    </source>
</evidence>
<dbReference type="PANTHER" id="PTHR23419">
    <property type="entry name" value="DIVALENT CATION TOLERANCE CUTA-RELATED"/>
    <property type="match status" value="1"/>
</dbReference>
<dbReference type="SUPFAM" id="SSF54913">
    <property type="entry name" value="GlnB-like"/>
    <property type="match status" value="1"/>
</dbReference>
<dbReference type="GO" id="GO:0005507">
    <property type="term" value="F:copper ion binding"/>
    <property type="evidence" value="ECO:0007669"/>
    <property type="project" value="TreeGrafter"/>
</dbReference>
<sequence>MKTNSMQHQYLVVSTTCPDEVQANSLARALIESRIAACVHISAPIRSIYTWENKICETQEFSLQIKCLQSRYAELEQLVLRFHPYQVPEIIAVPVTHGLPAYLDWIKDNTQP</sequence>
<dbReference type="InterPro" id="IPR015867">
    <property type="entry name" value="N-reg_PII/ATP_PRibTrfase_C"/>
</dbReference>
<gene>
    <name evidence="2" type="primary">cutA</name>
    <name evidence="2" type="ORF">NCTC10736_03667</name>
</gene>
<dbReference type="EMBL" id="UGYV01000001">
    <property type="protein sequence ID" value="SUI93442.1"/>
    <property type="molecule type" value="Genomic_DNA"/>
</dbReference>
<dbReference type="Proteomes" id="UP000255061">
    <property type="component" value="Unassembled WGS sequence"/>
</dbReference>
<protein>
    <submittedName>
        <fullName evidence="2">Divalent-cation tolerance protein CutA</fullName>
    </submittedName>
</protein>
<evidence type="ECO:0000313" key="2">
    <source>
        <dbReference type="EMBL" id="SUI93442.1"/>
    </source>
</evidence>
<proteinExistence type="inferred from homology"/>
<accession>A0A380B5N9</accession>
<dbReference type="InterPro" id="IPR011322">
    <property type="entry name" value="N-reg_PII-like_a/b"/>
</dbReference>
<dbReference type="Pfam" id="PF03091">
    <property type="entry name" value="CutA1"/>
    <property type="match status" value="1"/>
</dbReference>
<dbReference type="Gene3D" id="3.30.70.120">
    <property type="match status" value="1"/>
</dbReference>
<dbReference type="GO" id="GO:0010038">
    <property type="term" value="P:response to metal ion"/>
    <property type="evidence" value="ECO:0007669"/>
    <property type="project" value="InterPro"/>
</dbReference>
<dbReference type="InterPro" id="IPR004323">
    <property type="entry name" value="Ion_tolerance_CutA"/>
</dbReference>
<evidence type="ECO:0000313" key="3">
    <source>
        <dbReference type="Proteomes" id="UP000255061"/>
    </source>
</evidence>
<dbReference type="AlphaFoldDB" id="A0A380B5N9"/>
<organism evidence="2 3">
    <name type="scientific">Shewanella morhuae</name>
    <dbReference type="NCBI Taxonomy" id="365591"/>
    <lineage>
        <taxon>Bacteria</taxon>
        <taxon>Pseudomonadati</taxon>
        <taxon>Pseudomonadota</taxon>
        <taxon>Gammaproteobacteria</taxon>
        <taxon>Alteromonadales</taxon>
        <taxon>Shewanellaceae</taxon>
        <taxon>Shewanella</taxon>
    </lineage>
</organism>